<dbReference type="EMBL" id="BOOC01000058">
    <property type="protein sequence ID" value="GIH44404.1"/>
    <property type="molecule type" value="Genomic_DNA"/>
</dbReference>
<evidence type="ECO:0008006" key="3">
    <source>
        <dbReference type="Google" id="ProtNLM"/>
    </source>
</evidence>
<dbReference type="InterPro" id="IPR046828">
    <property type="entry name" value="RepSA"/>
</dbReference>
<protein>
    <recommendedName>
        <fullName evidence="3">Replication initiation protein</fullName>
    </recommendedName>
</protein>
<evidence type="ECO:0000313" key="1">
    <source>
        <dbReference type="EMBL" id="GIH44404.1"/>
    </source>
</evidence>
<proteinExistence type="predicted"/>
<organism evidence="1 2">
    <name type="scientific">Microbispora corallina</name>
    <dbReference type="NCBI Taxonomy" id="83302"/>
    <lineage>
        <taxon>Bacteria</taxon>
        <taxon>Bacillati</taxon>
        <taxon>Actinomycetota</taxon>
        <taxon>Actinomycetes</taxon>
        <taxon>Streptosporangiales</taxon>
        <taxon>Streptosporangiaceae</taxon>
        <taxon>Microbispora</taxon>
    </lineage>
</organism>
<comment type="caution">
    <text evidence="1">The sequence shown here is derived from an EMBL/GenBank/DDBJ whole genome shotgun (WGS) entry which is preliminary data.</text>
</comment>
<keyword evidence="2" id="KW-1185">Reference proteome</keyword>
<reference evidence="1 2" key="1">
    <citation type="submission" date="2021-01" db="EMBL/GenBank/DDBJ databases">
        <title>Whole genome shotgun sequence of Microbispora corallina NBRC 16416.</title>
        <authorList>
            <person name="Komaki H."/>
            <person name="Tamura T."/>
        </authorList>
    </citation>
    <scope>NUCLEOTIDE SEQUENCE [LARGE SCALE GENOMIC DNA]</scope>
    <source>
        <strain evidence="1 2">NBRC 16416</strain>
    </source>
</reference>
<name>A0ABQ4GBE7_9ACTN</name>
<dbReference type="Proteomes" id="UP000603904">
    <property type="component" value="Unassembled WGS sequence"/>
</dbReference>
<gene>
    <name evidence="1" type="ORF">Mco01_74040</name>
</gene>
<sequence>MPETVREHPRALVTLTAPSFGPVHAHRTRQDGTVLPCRPRRSAGTCPHGTPLSCTELHGADDVLVGQPLCVECYDYDGHALWNAHAPDLWRRFTIYLRRELAYAAGMTAKAFNARVRVSFAKVAEYQARGIVHFHAVVRLDGRSEDDTPLPPPDWATVDLLDRAARTAAASVHVDSPHCEQVGGVRRLVFGPQIDIKPIVAGELVEDALTEAQVAGYIAKYATKGATTEGTVDRRIKDLSELNAVTLTAHQRRLIETCWRLGDLEELKPLRLRGWAHMLGFRGHFSTKSGSYSTTLGKLRDARRSFRARQAREHGHDALTGKPADDSTLVVGSWRYAGQGYTHPADLYVAQLIREDREERRRSRWPRSSPRQEVTA</sequence>
<accession>A0ABQ4GBE7</accession>
<dbReference type="Pfam" id="PF20199">
    <property type="entry name" value="RepSA"/>
    <property type="match status" value="1"/>
</dbReference>
<evidence type="ECO:0000313" key="2">
    <source>
        <dbReference type="Proteomes" id="UP000603904"/>
    </source>
</evidence>